<accession>A0A9P9X0X3</accession>
<dbReference type="PANTHER" id="PTHR35179:SF1">
    <property type="entry name" value="INTEGRAL MEMBRANE PROTEIN"/>
    <property type="match status" value="1"/>
</dbReference>
<sequence>MEQHSSEQQHHRGPRSHRPGKHRLEAWLWKDVHRQVIHSIDHPSLVPSEASVSSASRCELVCSYNWAFGQDEKIHIPVGSAAVFQNISLPVTIPKDRGTFFVDQNAARVPDFPFAPLFRATASMNPSFRFDDIDVLVNRNSLRKLLDFSAGRSQDSFRVNLHLVHRTLVIERCERTARELISGSKNSGWGRNFERKFTTYPPGLEDSTAHHRALRYQLGDLACVVRFEVDACYEKTGEGSCSEPLEGAMGRLAVGDGPGEVAASPKLPTQPSMAQATAAEIKTAIKPKSPSAYMPQLWFGRTPWLIIGQHANGTFEQLKITHVAARFTNWEERHQADLRKLVTVLAHLRQAVEEHGGRHCVAIYEKTAKTPEIKVYSSCVVKQAVPDDLRRKLWKSQINGPPTL</sequence>
<evidence type="ECO:0000313" key="1">
    <source>
        <dbReference type="EMBL" id="KAI3530639.1"/>
    </source>
</evidence>
<gene>
    <name evidence="1" type="ORF">CABS02_14442</name>
</gene>
<evidence type="ECO:0000313" key="2">
    <source>
        <dbReference type="Proteomes" id="UP001056436"/>
    </source>
</evidence>
<name>A0A9P9X0X3_9PEZI</name>
<proteinExistence type="predicted"/>
<dbReference type="Proteomes" id="UP001056436">
    <property type="component" value="Unassembled WGS sequence"/>
</dbReference>
<dbReference type="EMBL" id="SDAQ01000200">
    <property type="protein sequence ID" value="KAI3530639.1"/>
    <property type="molecule type" value="Genomic_DNA"/>
</dbReference>
<organism evidence="1 2">
    <name type="scientific">Colletotrichum abscissum</name>
    <dbReference type="NCBI Taxonomy" id="1671311"/>
    <lineage>
        <taxon>Eukaryota</taxon>
        <taxon>Fungi</taxon>
        <taxon>Dikarya</taxon>
        <taxon>Ascomycota</taxon>
        <taxon>Pezizomycotina</taxon>
        <taxon>Sordariomycetes</taxon>
        <taxon>Hypocreomycetidae</taxon>
        <taxon>Glomerellales</taxon>
        <taxon>Glomerellaceae</taxon>
        <taxon>Colletotrichum</taxon>
        <taxon>Colletotrichum acutatum species complex</taxon>
    </lineage>
</organism>
<protein>
    <recommendedName>
        <fullName evidence="3">Geranylgeranyl pyrophosphate synthetase</fullName>
    </recommendedName>
</protein>
<reference evidence="1" key="1">
    <citation type="submission" date="2019-01" db="EMBL/GenBank/DDBJ databases">
        <title>Colletotrichum abscissum LGMF1257.</title>
        <authorList>
            <person name="Baroncelli R."/>
        </authorList>
    </citation>
    <scope>NUCLEOTIDE SEQUENCE</scope>
    <source>
        <strain evidence="1">Ca142</strain>
    </source>
</reference>
<evidence type="ECO:0008006" key="3">
    <source>
        <dbReference type="Google" id="ProtNLM"/>
    </source>
</evidence>
<comment type="caution">
    <text evidence="1">The sequence shown here is derived from an EMBL/GenBank/DDBJ whole genome shotgun (WGS) entry which is preliminary data.</text>
</comment>
<dbReference type="AlphaFoldDB" id="A0A9P9X0X3"/>
<dbReference type="OrthoDB" id="420564at2759"/>
<keyword evidence="2" id="KW-1185">Reference proteome</keyword>
<dbReference type="PANTHER" id="PTHR35179">
    <property type="entry name" value="PROTEIN CBG02620"/>
    <property type="match status" value="1"/>
</dbReference>